<keyword evidence="1" id="KW-0812">Transmembrane</keyword>
<dbReference type="AlphaFoldDB" id="A0A328TKP5"/>
<feature type="transmembrane region" description="Helical" evidence="1">
    <location>
        <begin position="27"/>
        <end position="45"/>
    </location>
</feature>
<comment type="caution">
    <text evidence="2">The sequence shown here is derived from an EMBL/GenBank/DDBJ whole genome shotgun (WGS) entry which is preliminary data.</text>
</comment>
<keyword evidence="1" id="KW-1133">Transmembrane helix</keyword>
<dbReference type="EMBL" id="LJAM02000187">
    <property type="protein sequence ID" value="RAP71187.1"/>
    <property type="molecule type" value="Genomic_DNA"/>
</dbReference>
<dbReference type="Proteomes" id="UP000244334">
    <property type="component" value="Unassembled WGS sequence"/>
</dbReference>
<reference evidence="2" key="1">
    <citation type="submission" date="2018-04" db="EMBL/GenBank/DDBJ databases">
        <title>Genomes of the Obligate Erwinia dacicola and Facultative Enterobacter sp. OLF Endosymbionts of the Olive Fruit fly, Bactrocera oleae.</title>
        <authorList>
            <person name="Estes A.M."/>
            <person name="Hearn D.J."/>
            <person name="Agarwal S."/>
            <person name="Pierson E.A."/>
            <person name="Dunning-Hotopp J.C."/>
        </authorList>
    </citation>
    <scope>NUCLEOTIDE SEQUENCE [LARGE SCALE GENOMIC DNA]</scope>
    <source>
        <strain evidence="2">Oroville</strain>
    </source>
</reference>
<sequence>MQQQGQGAILELKCQLPPRDFFRHPRWLVWVLIATVGLVGNFVLFSSSLQYLSPTAS</sequence>
<keyword evidence="1" id="KW-0472">Membrane</keyword>
<evidence type="ECO:0000256" key="1">
    <source>
        <dbReference type="SAM" id="Phobius"/>
    </source>
</evidence>
<proteinExistence type="predicted"/>
<gene>
    <name evidence="2" type="ORF">ACZ87_02005</name>
</gene>
<accession>A0A328TKP5</accession>
<keyword evidence="3" id="KW-1185">Reference proteome</keyword>
<name>A0A328TKP5_9GAMM</name>
<protein>
    <submittedName>
        <fullName evidence="2">Uncharacterized protein</fullName>
    </submittedName>
</protein>
<organism evidence="2 3">
    <name type="scientific">Candidatus Erwinia dacicola</name>
    <dbReference type="NCBI Taxonomy" id="252393"/>
    <lineage>
        <taxon>Bacteria</taxon>
        <taxon>Pseudomonadati</taxon>
        <taxon>Pseudomonadota</taxon>
        <taxon>Gammaproteobacteria</taxon>
        <taxon>Enterobacterales</taxon>
        <taxon>Erwiniaceae</taxon>
        <taxon>Erwinia</taxon>
    </lineage>
</organism>
<evidence type="ECO:0000313" key="3">
    <source>
        <dbReference type="Proteomes" id="UP000244334"/>
    </source>
</evidence>
<evidence type="ECO:0000313" key="2">
    <source>
        <dbReference type="EMBL" id="RAP71187.1"/>
    </source>
</evidence>